<keyword evidence="1" id="KW-0472">Membrane</keyword>
<organism evidence="2 3">
    <name type="scientific">Cucurbita argyrosperma subsp. sororia</name>
    <dbReference type="NCBI Taxonomy" id="37648"/>
    <lineage>
        <taxon>Eukaryota</taxon>
        <taxon>Viridiplantae</taxon>
        <taxon>Streptophyta</taxon>
        <taxon>Embryophyta</taxon>
        <taxon>Tracheophyta</taxon>
        <taxon>Spermatophyta</taxon>
        <taxon>Magnoliopsida</taxon>
        <taxon>eudicotyledons</taxon>
        <taxon>Gunneridae</taxon>
        <taxon>Pentapetalae</taxon>
        <taxon>rosids</taxon>
        <taxon>fabids</taxon>
        <taxon>Cucurbitales</taxon>
        <taxon>Cucurbitaceae</taxon>
        <taxon>Cucurbiteae</taxon>
        <taxon>Cucurbita</taxon>
    </lineage>
</organism>
<feature type="non-terminal residue" evidence="2">
    <location>
        <position position="1"/>
    </location>
</feature>
<feature type="transmembrane region" description="Helical" evidence="1">
    <location>
        <begin position="21"/>
        <end position="48"/>
    </location>
</feature>
<sequence length="83" mass="9158">MDGEKAIMRDQLQPRWLKTELASVIMISTVAELSATVMVVFLGVGLVVGSVLGWEYLDDLQQQADKINGQTFEPPPPSTMFDC</sequence>
<keyword evidence="1" id="KW-0812">Transmembrane</keyword>
<dbReference type="EMBL" id="JAGKQH010000010">
    <property type="protein sequence ID" value="KAG6589843.1"/>
    <property type="molecule type" value="Genomic_DNA"/>
</dbReference>
<comment type="caution">
    <text evidence="2">The sequence shown here is derived from an EMBL/GenBank/DDBJ whole genome shotgun (WGS) entry which is preliminary data.</text>
</comment>
<keyword evidence="3" id="KW-1185">Reference proteome</keyword>
<protein>
    <submittedName>
        <fullName evidence="2">Uncharacterized protein</fullName>
    </submittedName>
</protein>
<name>A0AAV6MZG5_9ROSI</name>
<gene>
    <name evidence="2" type="ORF">SDJN03_15266</name>
</gene>
<accession>A0AAV6MZG5</accession>
<evidence type="ECO:0000313" key="2">
    <source>
        <dbReference type="EMBL" id="KAG6589843.1"/>
    </source>
</evidence>
<keyword evidence="1" id="KW-1133">Transmembrane helix</keyword>
<proteinExistence type="predicted"/>
<reference evidence="2 3" key="1">
    <citation type="journal article" date="2021" name="Hortic Res">
        <title>The domestication of Cucurbita argyrosperma as revealed by the genome of its wild relative.</title>
        <authorList>
            <person name="Barrera-Redondo J."/>
            <person name="Sanchez-de la Vega G."/>
            <person name="Aguirre-Liguori J.A."/>
            <person name="Castellanos-Morales G."/>
            <person name="Gutierrez-Guerrero Y.T."/>
            <person name="Aguirre-Dugua X."/>
            <person name="Aguirre-Planter E."/>
            <person name="Tenaillon M.I."/>
            <person name="Lira-Saade R."/>
            <person name="Eguiarte L.E."/>
        </authorList>
    </citation>
    <scope>NUCLEOTIDE SEQUENCE [LARGE SCALE GENOMIC DNA]</scope>
    <source>
        <strain evidence="2">JBR-2021</strain>
    </source>
</reference>
<dbReference type="AlphaFoldDB" id="A0AAV6MZG5"/>
<dbReference type="Proteomes" id="UP000685013">
    <property type="component" value="Chromosome 10"/>
</dbReference>
<evidence type="ECO:0000256" key="1">
    <source>
        <dbReference type="SAM" id="Phobius"/>
    </source>
</evidence>
<evidence type="ECO:0000313" key="3">
    <source>
        <dbReference type="Proteomes" id="UP000685013"/>
    </source>
</evidence>